<dbReference type="Pfam" id="PF02896">
    <property type="entry name" value="PEP-utilizers_C"/>
    <property type="match status" value="1"/>
</dbReference>
<dbReference type="PANTHER" id="PTHR43030">
    <property type="entry name" value="PHOSPHOENOLPYRUVATE SYNTHASE"/>
    <property type="match status" value="1"/>
</dbReference>
<sequence>MKFVAFFEELTKDDVLIAGGKGANLGELTHAGIPVPPGFVVTSKTYDKFMKDTGLFPEVMGLLEDLDVNDTKELQRVSKQIKDIIVSAEVPEDIQTLIIESYNALCQRIGREDVYVAVRSSATAEDLPEASFAGQQETFLNIKGAEDVLKHVQKCWASLFEARAIFYREQNNFDHAKVSIAVVVQEMVNAEKAGVMFTAHPSTGEDILLIEASWGLGEAVVSGAVTPDTYSVDKATGELLNFKIGEKNVMFKREDGKTVKVPVPDDMKEKRVLSDEEITKLAELGRKIHEHYKFPQDTEWAIEEGKVYMLQSRPITTLTEIEAPEKEEVEEKKIILKGLGASPGLASGKVKIIRDIDELDKIQTGDILVTVMTTPDMVPAMRRASGILTDEGGVTCHASIVSRELGIPCIVGTGDATRKVKDNQLITMDGTKGLVYEGEIAAPKEEEEKVIGEIPPEAPLLTVTEVKVNVSMPEAAKKAASTGADGVGLLRTEHMMLTPGVHPKKFIKDGKEEELIKILVENIMKVADAFYPKPVWYRTLDAPTDEFKTLEGGEDEPYEHNPMLGWRGIRRELDEPEILKAEFKAIKRLREKGYTNIGIMIPLVQHPDELRRAKEIAEEVGLKPHRDVEFGIMVETPAAALIIEDFIDVGVDFVSFGTNDLTQYTLAIDRNNELVADLYTEGHPAVMKLVERVIKKCREAGVKTSICGQAGSIPWIVERLVELGIDSVSANTDAVGEVRRTVARVEQKIMLKAARKLLG</sequence>
<protein>
    <recommendedName>
        <fullName evidence="12">Phosphoenolpyruvate synthase</fullName>
        <shortName evidence="12">PEP synthase</shortName>
        <ecNumber evidence="12">2.7.9.2</ecNumber>
    </recommendedName>
    <alternativeName>
        <fullName evidence="12">Pyruvate, water dikinase</fullName>
    </alternativeName>
</protein>
<dbReference type="InterPro" id="IPR000121">
    <property type="entry name" value="PEP_util_C"/>
</dbReference>
<keyword evidence="9 12" id="KW-0067">ATP-binding</keyword>
<dbReference type="NCBIfam" id="TIGR01418">
    <property type="entry name" value="PEP_synth"/>
    <property type="match status" value="1"/>
</dbReference>
<evidence type="ECO:0000256" key="12">
    <source>
        <dbReference type="PIRNR" id="PIRNR000854"/>
    </source>
</evidence>
<dbReference type="Gene3D" id="3.30.1490.20">
    <property type="entry name" value="ATP-grasp fold, A domain"/>
    <property type="match status" value="1"/>
</dbReference>
<dbReference type="InterPro" id="IPR036637">
    <property type="entry name" value="Phosphohistidine_dom_sf"/>
</dbReference>
<dbReference type="RefSeq" id="WP_248564776.1">
    <property type="nucleotide sequence ID" value="NZ_AP025698.1"/>
</dbReference>
<name>A0ABM7YC95_9EURY</name>
<evidence type="ECO:0000256" key="3">
    <source>
        <dbReference type="ARBA" id="ARBA00004742"/>
    </source>
</evidence>
<keyword evidence="5 12" id="KW-0808">Transferase</keyword>
<dbReference type="InterPro" id="IPR023151">
    <property type="entry name" value="PEP_util_CS"/>
</dbReference>
<gene>
    <name evidence="16" type="ORF">MTTB_02950</name>
</gene>
<evidence type="ECO:0000256" key="9">
    <source>
        <dbReference type="ARBA" id="ARBA00022840"/>
    </source>
</evidence>
<comment type="similarity">
    <text evidence="4 12">Belongs to the PEP-utilizing enzyme family.</text>
</comment>
<dbReference type="SUPFAM" id="SSF51621">
    <property type="entry name" value="Phosphoenolpyruvate/pyruvate domain"/>
    <property type="match status" value="1"/>
</dbReference>
<feature type="domain" description="PEP-utilising enzyme mobile" evidence="13">
    <location>
        <begin position="363"/>
        <end position="433"/>
    </location>
</feature>
<evidence type="ECO:0000256" key="4">
    <source>
        <dbReference type="ARBA" id="ARBA00007837"/>
    </source>
</evidence>
<dbReference type="Gene3D" id="3.30.470.20">
    <property type="entry name" value="ATP-grasp fold, B domain"/>
    <property type="match status" value="1"/>
</dbReference>
<dbReference type="EMBL" id="AP025698">
    <property type="protein sequence ID" value="BDH78916.1"/>
    <property type="molecule type" value="Genomic_DNA"/>
</dbReference>
<evidence type="ECO:0000256" key="7">
    <source>
        <dbReference type="ARBA" id="ARBA00022741"/>
    </source>
</evidence>
<evidence type="ECO:0000256" key="11">
    <source>
        <dbReference type="ARBA" id="ARBA00047700"/>
    </source>
</evidence>
<evidence type="ECO:0000256" key="1">
    <source>
        <dbReference type="ARBA" id="ARBA00001946"/>
    </source>
</evidence>
<dbReference type="InterPro" id="IPR018274">
    <property type="entry name" value="PEP_util_AS"/>
</dbReference>
<dbReference type="InterPro" id="IPR008279">
    <property type="entry name" value="PEP-util_enz_mobile_dom"/>
</dbReference>
<dbReference type="InterPro" id="IPR013815">
    <property type="entry name" value="ATP_grasp_subdomain_1"/>
</dbReference>
<dbReference type="PROSITE" id="PS00370">
    <property type="entry name" value="PEP_ENZYMES_PHOS_SITE"/>
    <property type="match status" value="1"/>
</dbReference>
<evidence type="ECO:0000256" key="2">
    <source>
        <dbReference type="ARBA" id="ARBA00002988"/>
    </source>
</evidence>
<keyword evidence="17" id="KW-1185">Reference proteome</keyword>
<evidence type="ECO:0000313" key="17">
    <source>
        <dbReference type="Proteomes" id="UP000831817"/>
    </source>
</evidence>
<evidence type="ECO:0000259" key="15">
    <source>
        <dbReference type="Pfam" id="PF02896"/>
    </source>
</evidence>
<dbReference type="PANTHER" id="PTHR43030:SF1">
    <property type="entry name" value="PHOSPHOENOLPYRUVATE SYNTHASE"/>
    <property type="match status" value="1"/>
</dbReference>
<dbReference type="Proteomes" id="UP000831817">
    <property type="component" value="Chromosome"/>
</dbReference>
<keyword evidence="7 12" id="KW-0547">Nucleotide-binding</keyword>
<evidence type="ECO:0000259" key="14">
    <source>
        <dbReference type="Pfam" id="PF01326"/>
    </source>
</evidence>
<dbReference type="InterPro" id="IPR015813">
    <property type="entry name" value="Pyrv/PenolPyrv_kinase-like_dom"/>
</dbReference>
<keyword evidence="6 12" id="KW-0479">Metal-binding</keyword>
<dbReference type="Gene3D" id="3.20.20.60">
    <property type="entry name" value="Phosphoenolpyruvate-binding domains"/>
    <property type="match status" value="1"/>
</dbReference>
<keyword evidence="10 12" id="KW-0460">Magnesium</keyword>
<dbReference type="SUPFAM" id="SSF52009">
    <property type="entry name" value="Phosphohistidine domain"/>
    <property type="match status" value="1"/>
</dbReference>
<evidence type="ECO:0000256" key="5">
    <source>
        <dbReference type="ARBA" id="ARBA00022679"/>
    </source>
</evidence>
<keyword evidence="8 12" id="KW-0418">Kinase</keyword>
<evidence type="ECO:0000256" key="10">
    <source>
        <dbReference type="ARBA" id="ARBA00022842"/>
    </source>
</evidence>
<dbReference type="PRINTS" id="PR01736">
    <property type="entry name" value="PHPHTRNFRASE"/>
</dbReference>
<dbReference type="SUPFAM" id="SSF56059">
    <property type="entry name" value="Glutathione synthetase ATP-binding domain-like"/>
    <property type="match status" value="1"/>
</dbReference>
<comment type="catalytic activity">
    <reaction evidence="11 12">
        <text>pyruvate + ATP + H2O = phosphoenolpyruvate + AMP + phosphate + 2 H(+)</text>
        <dbReference type="Rhea" id="RHEA:11364"/>
        <dbReference type="ChEBI" id="CHEBI:15361"/>
        <dbReference type="ChEBI" id="CHEBI:15377"/>
        <dbReference type="ChEBI" id="CHEBI:15378"/>
        <dbReference type="ChEBI" id="CHEBI:30616"/>
        <dbReference type="ChEBI" id="CHEBI:43474"/>
        <dbReference type="ChEBI" id="CHEBI:58702"/>
        <dbReference type="ChEBI" id="CHEBI:456215"/>
        <dbReference type="EC" id="2.7.9.2"/>
    </reaction>
</comment>
<dbReference type="Pfam" id="PF01326">
    <property type="entry name" value="PPDK_N"/>
    <property type="match status" value="1"/>
</dbReference>
<dbReference type="Pfam" id="PF00391">
    <property type="entry name" value="PEP-utilizers"/>
    <property type="match status" value="1"/>
</dbReference>
<comment type="cofactor">
    <cofactor evidence="1 12">
        <name>Mg(2+)</name>
        <dbReference type="ChEBI" id="CHEBI:18420"/>
    </cofactor>
</comment>
<dbReference type="GeneID" id="71964804"/>
<comment type="function">
    <text evidence="2 12">Catalyzes the phosphorylation of pyruvate to phosphoenolpyruvate.</text>
</comment>
<dbReference type="InterPro" id="IPR040442">
    <property type="entry name" value="Pyrv_kinase-like_dom_sf"/>
</dbReference>
<feature type="domain" description="PEP-utilising enzyme C-terminal" evidence="15">
    <location>
        <begin position="459"/>
        <end position="746"/>
    </location>
</feature>
<comment type="pathway">
    <text evidence="3 12">Carbohydrate biosynthesis; gluconeogenesis.</text>
</comment>
<dbReference type="PIRSF" id="PIRSF000854">
    <property type="entry name" value="PEP_synthase"/>
    <property type="match status" value="1"/>
</dbReference>
<organism evidence="16 17">
    <name type="scientific">Methanothermobacter tenebrarum</name>
    <dbReference type="NCBI Taxonomy" id="680118"/>
    <lineage>
        <taxon>Archaea</taxon>
        <taxon>Methanobacteriati</taxon>
        <taxon>Methanobacteriota</taxon>
        <taxon>Methanomada group</taxon>
        <taxon>Methanobacteria</taxon>
        <taxon>Methanobacteriales</taxon>
        <taxon>Methanobacteriaceae</taxon>
        <taxon>Methanothermobacter</taxon>
    </lineage>
</organism>
<dbReference type="InterPro" id="IPR002192">
    <property type="entry name" value="PPDK_AMP/ATP-bd"/>
</dbReference>
<reference evidence="16 17" key="1">
    <citation type="submission" date="2022-04" db="EMBL/GenBank/DDBJ databases">
        <title>Complete genome of Methanothermobacter tenebrarum strain RMAS.</title>
        <authorList>
            <person name="Nakamura K."/>
            <person name="Oshima K."/>
            <person name="Hattori M."/>
            <person name="Kamagata Y."/>
            <person name="Takamizawa K."/>
        </authorList>
    </citation>
    <scope>NUCLEOTIDE SEQUENCE [LARGE SCALE GENOMIC DNA]</scope>
    <source>
        <strain evidence="16 17">RMAS</strain>
    </source>
</reference>
<proteinExistence type="inferred from homology"/>
<evidence type="ECO:0000256" key="6">
    <source>
        <dbReference type="ARBA" id="ARBA00022723"/>
    </source>
</evidence>
<dbReference type="PROSITE" id="PS00742">
    <property type="entry name" value="PEP_ENZYMES_2"/>
    <property type="match status" value="1"/>
</dbReference>
<dbReference type="EC" id="2.7.9.2" evidence="12"/>
<evidence type="ECO:0000313" key="16">
    <source>
        <dbReference type="EMBL" id="BDH78916.1"/>
    </source>
</evidence>
<dbReference type="Gene3D" id="3.50.30.10">
    <property type="entry name" value="Phosphohistidine domain"/>
    <property type="match status" value="1"/>
</dbReference>
<evidence type="ECO:0000259" key="13">
    <source>
        <dbReference type="Pfam" id="PF00391"/>
    </source>
</evidence>
<evidence type="ECO:0000256" key="8">
    <source>
        <dbReference type="ARBA" id="ARBA00022777"/>
    </source>
</evidence>
<dbReference type="NCBIfam" id="NF005057">
    <property type="entry name" value="PRK06464.1"/>
    <property type="match status" value="1"/>
</dbReference>
<accession>A0ABM7YC95</accession>
<feature type="domain" description="Pyruvate phosphate dikinase AMP/ATP-binding" evidence="14">
    <location>
        <begin position="17"/>
        <end position="331"/>
    </location>
</feature>
<dbReference type="InterPro" id="IPR006319">
    <property type="entry name" value="PEP_synth"/>
</dbReference>